<dbReference type="Gene3D" id="3.20.20.70">
    <property type="entry name" value="Aldolase class I"/>
    <property type="match status" value="1"/>
</dbReference>
<dbReference type="PROSITE" id="PS00167">
    <property type="entry name" value="TRP_SYNTHASE_ALPHA"/>
    <property type="match status" value="1"/>
</dbReference>
<dbReference type="NCBIfam" id="TIGR00262">
    <property type="entry name" value="trpA"/>
    <property type="match status" value="1"/>
</dbReference>
<dbReference type="GO" id="GO:0005829">
    <property type="term" value="C:cytosol"/>
    <property type="evidence" value="ECO:0007669"/>
    <property type="project" value="TreeGrafter"/>
</dbReference>
<dbReference type="GO" id="GO:0004834">
    <property type="term" value="F:tryptophan synthase activity"/>
    <property type="evidence" value="ECO:0007669"/>
    <property type="project" value="UniProtKB-UniRule"/>
</dbReference>
<evidence type="ECO:0000313" key="11">
    <source>
        <dbReference type="EMBL" id="AZA14714.1"/>
    </source>
</evidence>
<dbReference type="UniPathway" id="UPA00035">
    <property type="reaction ID" value="UER00044"/>
</dbReference>
<evidence type="ECO:0000256" key="1">
    <source>
        <dbReference type="ARBA" id="ARBA00003365"/>
    </source>
</evidence>
<dbReference type="EC" id="4.2.1.20" evidence="9"/>
<evidence type="ECO:0000256" key="10">
    <source>
        <dbReference type="RuleBase" id="RU003662"/>
    </source>
</evidence>
<dbReference type="OrthoDB" id="9804578at2"/>
<keyword evidence="5 9" id="KW-0822">Tryptophan biosynthesis</keyword>
<evidence type="ECO:0000256" key="2">
    <source>
        <dbReference type="ARBA" id="ARBA00004733"/>
    </source>
</evidence>
<accession>A0A3G6JF02</accession>
<feature type="active site" description="Proton acceptor" evidence="9">
    <location>
        <position position="49"/>
    </location>
</feature>
<dbReference type="FunFam" id="3.20.20.70:FF:000037">
    <property type="entry name" value="Tryptophan synthase alpha chain"/>
    <property type="match status" value="1"/>
</dbReference>
<dbReference type="Proteomes" id="UP000269019">
    <property type="component" value="Chromosome"/>
</dbReference>
<comment type="pathway">
    <text evidence="2 9">Amino-acid biosynthesis; L-tryptophan biosynthesis; L-tryptophan from chorismate: step 5/5.</text>
</comment>
<keyword evidence="7 9" id="KW-0456">Lyase</keyword>
<comment type="catalytic activity">
    <reaction evidence="8 9">
        <text>(1S,2R)-1-C-(indol-3-yl)glycerol 3-phosphate + L-serine = D-glyceraldehyde 3-phosphate + L-tryptophan + H2O</text>
        <dbReference type="Rhea" id="RHEA:10532"/>
        <dbReference type="ChEBI" id="CHEBI:15377"/>
        <dbReference type="ChEBI" id="CHEBI:33384"/>
        <dbReference type="ChEBI" id="CHEBI:57912"/>
        <dbReference type="ChEBI" id="CHEBI:58866"/>
        <dbReference type="ChEBI" id="CHEBI:59776"/>
        <dbReference type="EC" id="4.2.1.20"/>
    </reaction>
</comment>
<dbReference type="PANTHER" id="PTHR43406:SF1">
    <property type="entry name" value="TRYPTOPHAN SYNTHASE ALPHA CHAIN, CHLOROPLASTIC"/>
    <property type="match status" value="1"/>
</dbReference>
<sequence>MTRYDALFAKLEARNEGAFVPFVMIGDPDLETSFEIIETLIAAGADALELGVPFTDPVADGPTIQEAHIRALDAGVDLRGALSVVKRIRDAHPDLPIGLLIYGNVPFSRGLDEFYADLAAVGADSVLIPDIPVREGTPFKQAANAHGIDQIFIAPPSASEATIASVAAHSTGYIYAVSRLGVTGAETAASTTGLRELVDYLHSFQGAPALLGFGISTPQHVRDAVEAGAAGAISGSAIVRIIGKHLTGEHPAVRTVADPQALTDELTSFVQAMKAATRRN</sequence>
<reference evidence="11 12" key="1">
    <citation type="submission" date="2018-11" db="EMBL/GenBank/DDBJ databases">
        <authorList>
            <person name="Kleinhagauer T."/>
            <person name="Glaeser S.P."/>
            <person name="Spergser J."/>
            <person name="Ruckert C."/>
            <person name="Kaempfer P."/>
            <person name="Busse H.-J."/>
        </authorList>
    </citation>
    <scope>NUCLEOTIDE SEQUENCE [LARGE SCALE GENOMIC DNA]</scope>
    <source>
        <strain evidence="11 12">200CH</strain>
    </source>
</reference>
<protein>
    <recommendedName>
        <fullName evidence="9">Tryptophan synthase alpha chain</fullName>
        <ecNumber evidence="9">4.2.1.20</ecNumber>
    </recommendedName>
</protein>
<dbReference type="InterPro" id="IPR018204">
    <property type="entry name" value="Trp_synthase_alpha_AS"/>
</dbReference>
<evidence type="ECO:0000256" key="6">
    <source>
        <dbReference type="ARBA" id="ARBA00023141"/>
    </source>
</evidence>
<dbReference type="SUPFAM" id="SSF51366">
    <property type="entry name" value="Ribulose-phoshate binding barrel"/>
    <property type="match status" value="1"/>
</dbReference>
<comment type="similarity">
    <text evidence="9 10">Belongs to the TrpA family.</text>
</comment>
<keyword evidence="6 9" id="KW-0057">Aromatic amino acid biosynthesis</keyword>
<evidence type="ECO:0000256" key="4">
    <source>
        <dbReference type="ARBA" id="ARBA00022605"/>
    </source>
</evidence>
<dbReference type="PANTHER" id="PTHR43406">
    <property type="entry name" value="TRYPTOPHAN SYNTHASE, ALPHA CHAIN"/>
    <property type="match status" value="1"/>
</dbReference>
<feature type="active site" description="Proton acceptor" evidence="9">
    <location>
        <position position="60"/>
    </location>
</feature>
<dbReference type="CDD" id="cd04724">
    <property type="entry name" value="Tryptophan_synthase_alpha"/>
    <property type="match status" value="1"/>
</dbReference>
<evidence type="ECO:0000256" key="9">
    <source>
        <dbReference type="HAMAP-Rule" id="MF_00131"/>
    </source>
</evidence>
<evidence type="ECO:0000256" key="8">
    <source>
        <dbReference type="ARBA" id="ARBA00049047"/>
    </source>
</evidence>
<dbReference type="InterPro" id="IPR011060">
    <property type="entry name" value="RibuloseP-bd_barrel"/>
</dbReference>
<dbReference type="KEGG" id="ccho:CCHOA_11715"/>
<dbReference type="AlphaFoldDB" id="A0A3G6JF02"/>
<evidence type="ECO:0000313" key="12">
    <source>
        <dbReference type="Proteomes" id="UP000269019"/>
    </source>
</evidence>
<dbReference type="InterPro" id="IPR013785">
    <property type="entry name" value="Aldolase_TIM"/>
</dbReference>
<evidence type="ECO:0000256" key="5">
    <source>
        <dbReference type="ARBA" id="ARBA00022822"/>
    </source>
</evidence>
<comment type="function">
    <text evidence="1 9">The alpha subunit is responsible for the aldol cleavage of indoleglycerol phosphate to indole and glyceraldehyde 3-phosphate.</text>
</comment>
<gene>
    <name evidence="9 11" type="primary">trpA</name>
    <name evidence="11" type="ORF">CCHOA_11715</name>
</gene>
<dbReference type="Pfam" id="PF00290">
    <property type="entry name" value="Trp_syntA"/>
    <property type="match status" value="1"/>
</dbReference>
<comment type="subunit">
    <text evidence="3 9">Tetramer of two alpha and two beta chains.</text>
</comment>
<dbReference type="EMBL" id="CP033896">
    <property type="protein sequence ID" value="AZA14714.1"/>
    <property type="molecule type" value="Genomic_DNA"/>
</dbReference>
<proteinExistence type="inferred from homology"/>
<keyword evidence="4 9" id="KW-0028">Amino-acid biosynthesis</keyword>
<keyword evidence="12" id="KW-1185">Reference proteome</keyword>
<organism evidence="11 12">
    <name type="scientific">Corynebacterium choanae</name>
    <dbReference type="NCBI Taxonomy" id="1862358"/>
    <lineage>
        <taxon>Bacteria</taxon>
        <taxon>Bacillati</taxon>
        <taxon>Actinomycetota</taxon>
        <taxon>Actinomycetes</taxon>
        <taxon>Mycobacteriales</taxon>
        <taxon>Corynebacteriaceae</taxon>
        <taxon>Corynebacterium</taxon>
    </lineage>
</organism>
<dbReference type="HAMAP" id="MF_00131">
    <property type="entry name" value="Trp_synth_alpha"/>
    <property type="match status" value="1"/>
</dbReference>
<dbReference type="InterPro" id="IPR002028">
    <property type="entry name" value="Trp_synthase_suA"/>
</dbReference>
<dbReference type="RefSeq" id="WP_123930425.1">
    <property type="nucleotide sequence ID" value="NZ_CP033896.1"/>
</dbReference>
<name>A0A3G6JF02_9CORY</name>
<evidence type="ECO:0000256" key="3">
    <source>
        <dbReference type="ARBA" id="ARBA00011270"/>
    </source>
</evidence>
<evidence type="ECO:0000256" key="7">
    <source>
        <dbReference type="ARBA" id="ARBA00023239"/>
    </source>
</evidence>